<evidence type="ECO:0000313" key="2">
    <source>
        <dbReference type="Proteomes" id="UP000240493"/>
    </source>
</evidence>
<dbReference type="OrthoDB" id="5289641at2759"/>
<evidence type="ECO:0000313" key="1">
    <source>
        <dbReference type="EMBL" id="PTB46544.1"/>
    </source>
</evidence>
<sequence length="192" mass="21889">MDQAASDISTCSTDDCPTPTSTIMTDTMFADKKDIVVPIAAAPHVEHHLVANRSFMIRTRQKPHLYLTLEHGELKLLENITVGGGWLWYCFKNCGWYGFRNTVSGTYLGHAWWDDRHRLLANAPHHRADEYFIADRQTDGGYTLLARKDDQLLPVVISEFHMLLGQAEEANGTAWEFVDTKFINMQVLLKHL</sequence>
<organism evidence="1 2">
    <name type="scientific">Trichoderma asperellum (strain ATCC 204424 / CBS 433.97 / NBRC 101777)</name>
    <dbReference type="NCBI Taxonomy" id="1042311"/>
    <lineage>
        <taxon>Eukaryota</taxon>
        <taxon>Fungi</taxon>
        <taxon>Dikarya</taxon>
        <taxon>Ascomycota</taxon>
        <taxon>Pezizomycotina</taxon>
        <taxon>Sordariomycetes</taxon>
        <taxon>Hypocreomycetidae</taxon>
        <taxon>Hypocreales</taxon>
        <taxon>Hypocreaceae</taxon>
        <taxon>Trichoderma</taxon>
    </lineage>
</organism>
<reference evidence="1 2" key="1">
    <citation type="submission" date="2016-07" db="EMBL/GenBank/DDBJ databases">
        <title>Multiple horizontal gene transfer events from other fungi enriched the ability of initially mycotrophic Trichoderma (Ascomycota) to feed on dead plant biomass.</title>
        <authorList>
            <consortium name="DOE Joint Genome Institute"/>
            <person name="Aerts A."/>
            <person name="Atanasova L."/>
            <person name="Chenthamara K."/>
            <person name="Zhang J."/>
            <person name="Grujic M."/>
            <person name="Henrissat B."/>
            <person name="Kuo A."/>
            <person name="Salamov A."/>
            <person name="Lipzen A."/>
            <person name="Labutti K."/>
            <person name="Barry K."/>
            <person name="Miao Y."/>
            <person name="Rahimi M.J."/>
            <person name="Shen Q."/>
            <person name="Grigoriev I.V."/>
            <person name="Kubicek C.P."/>
            <person name="Druzhinina I.S."/>
        </authorList>
    </citation>
    <scope>NUCLEOTIDE SEQUENCE [LARGE SCALE GENOMIC DNA]</scope>
    <source>
        <strain evidence="1 2">CBS 433.97</strain>
    </source>
</reference>
<accession>A0A2T3ZP33</accession>
<dbReference type="EMBL" id="KZ679256">
    <property type="protein sequence ID" value="PTB46544.1"/>
    <property type="molecule type" value="Genomic_DNA"/>
</dbReference>
<dbReference type="PANTHER" id="PTHR39697">
    <property type="entry name" value="RICIN B LECTIN DOMAIN-CONTAINING PROTEIN-RELATED"/>
    <property type="match status" value="1"/>
</dbReference>
<gene>
    <name evidence="1" type="ORF">M441DRAFT_53272</name>
</gene>
<name>A0A2T3ZP33_TRIA4</name>
<dbReference type="AlphaFoldDB" id="A0A2T3ZP33"/>
<keyword evidence="2" id="KW-1185">Reference proteome</keyword>
<dbReference type="PANTHER" id="PTHR39697:SF2">
    <property type="entry name" value="CYANOVIRIN-N DOMAIN-CONTAINING PROTEIN"/>
    <property type="match status" value="1"/>
</dbReference>
<proteinExistence type="predicted"/>
<protein>
    <submittedName>
        <fullName evidence="1">Uncharacterized protein</fullName>
    </submittedName>
</protein>
<dbReference type="Proteomes" id="UP000240493">
    <property type="component" value="Unassembled WGS sequence"/>
</dbReference>